<dbReference type="InterPro" id="IPR000483">
    <property type="entry name" value="Cys-rich_flank_reg_C"/>
</dbReference>
<feature type="signal peptide" evidence="7">
    <location>
        <begin position="1"/>
        <end position="21"/>
    </location>
</feature>
<accession>A0A6F9DK79</accession>
<dbReference type="EMBL" id="LR787578">
    <property type="protein sequence ID" value="CAB3263440.1"/>
    <property type="molecule type" value="mRNA"/>
</dbReference>
<feature type="domain" description="Ig-like" evidence="8">
    <location>
        <begin position="396"/>
        <end position="512"/>
    </location>
</feature>
<dbReference type="Gene3D" id="3.80.10.10">
    <property type="entry name" value="Ribonuclease Inhibitor"/>
    <property type="match status" value="2"/>
</dbReference>
<dbReference type="InterPro" id="IPR013783">
    <property type="entry name" value="Ig-like_fold"/>
</dbReference>
<proteinExistence type="evidence at transcript level"/>
<dbReference type="InterPro" id="IPR036179">
    <property type="entry name" value="Ig-like_dom_sf"/>
</dbReference>
<dbReference type="PROSITE" id="PS51450">
    <property type="entry name" value="LRR"/>
    <property type="match status" value="1"/>
</dbReference>
<keyword evidence="6" id="KW-1133">Transmembrane helix</keyword>
<keyword evidence="6" id="KW-0812">Transmembrane</keyword>
<feature type="compositionally biased region" description="Polar residues" evidence="5">
    <location>
        <begin position="752"/>
        <end position="767"/>
    </location>
</feature>
<dbReference type="InterPro" id="IPR003599">
    <property type="entry name" value="Ig_sub"/>
</dbReference>
<dbReference type="InterPro" id="IPR003591">
    <property type="entry name" value="Leu-rich_rpt_typical-subtyp"/>
</dbReference>
<dbReference type="SMART" id="SM00369">
    <property type="entry name" value="LRR_TYP"/>
    <property type="match status" value="4"/>
</dbReference>
<evidence type="ECO:0000313" key="9">
    <source>
        <dbReference type="EMBL" id="CAB3263440.1"/>
    </source>
</evidence>
<dbReference type="Gene3D" id="2.60.40.10">
    <property type="entry name" value="Immunoglobulins"/>
    <property type="match status" value="1"/>
</dbReference>
<dbReference type="SMART" id="SM00409">
    <property type="entry name" value="IG"/>
    <property type="match status" value="1"/>
</dbReference>
<dbReference type="PANTHER" id="PTHR24366">
    <property type="entry name" value="IG(IMMUNOGLOBULIN) AND LRR(LEUCINE RICH REPEAT) DOMAINS"/>
    <property type="match status" value="1"/>
</dbReference>
<keyword evidence="2 7" id="KW-0732">Signal</keyword>
<dbReference type="InterPro" id="IPR001611">
    <property type="entry name" value="Leu-rich_rpt"/>
</dbReference>
<name>A0A6F9DK79_9ASCI</name>
<feature type="transmembrane region" description="Helical" evidence="6">
    <location>
        <begin position="521"/>
        <end position="547"/>
    </location>
</feature>
<evidence type="ECO:0000256" key="2">
    <source>
        <dbReference type="ARBA" id="ARBA00022729"/>
    </source>
</evidence>
<evidence type="ECO:0000256" key="3">
    <source>
        <dbReference type="ARBA" id="ARBA00022737"/>
    </source>
</evidence>
<keyword evidence="1" id="KW-0433">Leucine-rich repeat</keyword>
<organism evidence="9">
    <name type="scientific">Phallusia mammillata</name>
    <dbReference type="NCBI Taxonomy" id="59560"/>
    <lineage>
        <taxon>Eukaryota</taxon>
        <taxon>Metazoa</taxon>
        <taxon>Chordata</taxon>
        <taxon>Tunicata</taxon>
        <taxon>Ascidiacea</taxon>
        <taxon>Phlebobranchia</taxon>
        <taxon>Ascidiidae</taxon>
        <taxon>Phallusia</taxon>
    </lineage>
</organism>
<dbReference type="Pfam" id="PF13927">
    <property type="entry name" value="Ig_3"/>
    <property type="match status" value="1"/>
</dbReference>
<sequence>MAYFVTLVWIVLCLQCTITGAFKCHQFCQCEQLLPTSQHRVVCNGVDNEPTTNISLVNVTEEKSCEDVLQVETLNFSFPIRHLEISCFHVSSQQKLDMFTTLHSLTITKTNLTSFSLKLVQSNTNLQKLNLSSNMLKTFQAPYGALLGNLQTLDLSDNALTNLDVAKSTLPQIVFLNLQNNQLRTTVPLTLLTSLENIDISGNSFSTSLNLSMLTSVHTFTAKKVHSIYKFNVDTSCSKCPMLPINAETVDLQNNALLQVPTCTGLLAGLFNLTQLQLDYNQISMLSENTFSGECFFYLSSLYLSHNRLVKIDSSVTAVLSNIRFWDVSYNYLQHIDPKILQTFNKFVGNGSTIDNEVPTIVLNNNSWSCDCFLTTLQNWVVQTPQAKGKFVCQQPSQLYSRHLEDLVASDLVCHNASILQPHNVTAAEFQSGTLVCSVSGSPRPVVHWITPKKENISFASIAQSSNQQDCYSLSEFGDMLTVHNVRLFKTGVYRCVADNNISTTEATVALSVLLGQTSTIILLSVACVAFMIAVVVNSINMCMYICEHVERKRQYKKALQAQKEEEKINPPIKYRSKSLDESMASLNANRHYSRYDFTCQQMFLDTVVKGAHTVKKTLYDARHSEFSNNMWGYAANLRDRLHIEMPSGVQLPSISMPSISMPSISMPTMPNIPTMQDINTNIEKLGSSVMHRSHNLATSVGSVFTLRRWMWQTQNNSSDNESRDSDDNLLGDTGVTRVRVDVHPRHHRSYLSGSEPSVPNTEQPSSSKDDQAGPSYIKVYRPTLQRSKSFTKNVRFDSDNRIEQQLPVERPLTSAIFSVHPNLNTISSTVDAVPLHSYETSV</sequence>
<dbReference type="PROSITE" id="PS50835">
    <property type="entry name" value="IG_LIKE"/>
    <property type="match status" value="1"/>
</dbReference>
<dbReference type="SUPFAM" id="SSF48726">
    <property type="entry name" value="Immunoglobulin"/>
    <property type="match status" value="1"/>
</dbReference>
<keyword evidence="3" id="KW-0677">Repeat</keyword>
<evidence type="ECO:0000256" key="1">
    <source>
        <dbReference type="ARBA" id="ARBA00022614"/>
    </source>
</evidence>
<dbReference type="PANTHER" id="PTHR24366:SF96">
    <property type="entry name" value="LEUCINE RICH REPEAT CONTAINING 53"/>
    <property type="match status" value="1"/>
</dbReference>
<evidence type="ECO:0000259" key="8">
    <source>
        <dbReference type="PROSITE" id="PS50835"/>
    </source>
</evidence>
<feature type="chain" id="PRO_5026202566" evidence="7">
    <location>
        <begin position="22"/>
        <end position="843"/>
    </location>
</feature>
<keyword evidence="6" id="KW-0472">Membrane</keyword>
<gene>
    <name evidence="9" type="primary">Lingo3</name>
</gene>
<protein>
    <submittedName>
        <fullName evidence="9">Leucine-rich repeat and immunoglobulin-like domain-containing nogo receptor-interacting protein 3</fullName>
    </submittedName>
</protein>
<evidence type="ECO:0000256" key="7">
    <source>
        <dbReference type="SAM" id="SignalP"/>
    </source>
</evidence>
<dbReference type="SUPFAM" id="SSF52058">
    <property type="entry name" value="L domain-like"/>
    <property type="match status" value="1"/>
</dbReference>
<evidence type="ECO:0000256" key="5">
    <source>
        <dbReference type="SAM" id="MobiDB-lite"/>
    </source>
</evidence>
<dbReference type="InterPro" id="IPR007110">
    <property type="entry name" value="Ig-like_dom"/>
</dbReference>
<reference evidence="9" key="1">
    <citation type="submission" date="2020-04" db="EMBL/GenBank/DDBJ databases">
        <authorList>
            <person name="Neveu A P."/>
        </authorList>
    </citation>
    <scope>NUCLEOTIDE SEQUENCE</scope>
    <source>
        <tissue evidence="9">Whole embryo</tissue>
    </source>
</reference>
<dbReference type="AlphaFoldDB" id="A0A6F9DK79"/>
<keyword evidence="4" id="KW-1015">Disulfide bond</keyword>
<dbReference type="SMART" id="SM00082">
    <property type="entry name" value="LRRCT"/>
    <property type="match status" value="1"/>
</dbReference>
<dbReference type="InterPro" id="IPR032675">
    <property type="entry name" value="LRR_dom_sf"/>
</dbReference>
<feature type="region of interest" description="Disordered" evidence="5">
    <location>
        <begin position="716"/>
        <end position="775"/>
    </location>
</feature>
<evidence type="ECO:0000256" key="6">
    <source>
        <dbReference type="SAM" id="Phobius"/>
    </source>
</evidence>
<evidence type="ECO:0000256" key="4">
    <source>
        <dbReference type="ARBA" id="ARBA00023157"/>
    </source>
</evidence>
<keyword evidence="9" id="KW-0675">Receptor</keyword>